<organism evidence="3 4">
    <name type="scientific">Endozoicomonas gorgoniicola</name>
    <dbReference type="NCBI Taxonomy" id="1234144"/>
    <lineage>
        <taxon>Bacteria</taxon>
        <taxon>Pseudomonadati</taxon>
        <taxon>Pseudomonadota</taxon>
        <taxon>Gammaproteobacteria</taxon>
        <taxon>Oceanospirillales</taxon>
        <taxon>Endozoicomonadaceae</taxon>
        <taxon>Endozoicomonas</taxon>
    </lineage>
</organism>
<evidence type="ECO:0000256" key="1">
    <source>
        <dbReference type="SAM" id="MobiDB-lite"/>
    </source>
</evidence>
<feature type="region of interest" description="Disordered" evidence="1">
    <location>
        <begin position="1"/>
        <end position="29"/>
    </location>
</feature>
<keyword evidence="2" id="KW-1133">Transmembrane helix</keyword>
<protein>
    <submittedName>
        <fullName evidence="3">Uncharacterized protein</fullName>
    </submittedName>
</protein>
<dbReference type="EMBL" id="JAPFCC010000001">
    <property type="protein sequence ID" value="MCW7551906.1"/>
    <property type="molecule type" value="Genomic_DNA"/>
</dbReference>
<accession>A0ABT3MRB7</accession>
<feature type="transmembrane region" description="Helical" evidence="2">
    <location>
        <begin position="39"/>
        <end position="57"/>
    </location>
</feature>
<keyword evidence="4" id="KW-1185">Reference proteome</keyword>
<gene>
    <name evidence="3" type="ORF">NX722_04460</name>
</gene>
<feature type="compositionally biased region" description="Low complexity" evidence="1">
    <location>
        <begin position="1"/>
        <end position="19"/>
    </location>
</feature>
<sequence>MIVSSVDSVSVSVSDPDCGSGSGSGSGSGLLEGVDLKCILLFSTDIAAVLMLFLYSLNLPCEKYSSIHCINL</sequence>
<keyword evidence="2" id="KW-0472">Membrane</keyword>
<reference evidence="3 4" key="1">
    <citation type="submission" date="2022-10" db="EMBL/GenBank/DDBJ databases">
        <title>High-quality genome sequences of two octocoral-associated bacteria, Endozoicomonas euniceicola EF212 and Endozoicomonas gorgoniicola PS125.</title>
        <authorList>
            <person name="Chiou Y.-J."/>
            <person name="Chen Y.-H."/>
        </authorList>
    </citation>
    <scope>NUCLEOTIDE SEQUENCE [LARGE SCALE GENOMIC DNA]</scope>
    <source>
        <strain evidence="3 4">PS125</strain>
    </source>
</reference>
<evidence type="ECO:0000313" key="4">
    <source>
        <dbReference type="Proteomes" id="UP001209854"/>
    </source>
</evidence>
<keyword evidence="2" id="KW-0812">Transmembrane</keyword>
<name>A0ABT3MRB7_9GAMM</name>
<comment type="caution">
    <text evidence="3">The sequence shown here is derived from an EMBL/GenBank/DDBJ whole genome shotgun (WGS) entry which is preliminary data.</text>
</comment>
<dbReference type="Proteomes" id="UP001209854">
    <property type="component" value="Unassembled WGS sequence"/>
</dbReference>
<feature type="compositionally biased region" description="Gly residues" evidence="1">
    <location>
        <begin position="20"/>
        <end position="29"/>
    </location>
</feature>
<evidence type="ECO:0000256" key="2">
    <source>
        <dbReference type="SAM" id="Phobius"/>
    </source>
</evidence>
<proteinExistence type="predicted"/>
<evidence type="ECO:0000313" key="3">
    <source>
        <dbReference type="EMBL" id="MCW7551906.1"/>
    </source>
</evidence>
<dbReference type="RefSeq" id="WP_262566901.1">
    <property type="nucleotide sequence ID" value="NZ_JAPFCC010000001.1"/>
</dbReference>